<dbReference type="InterPro" id="IPR010987">
    <property type="entry name" value="Glutathione-S-Trfase_C-like"/>
</dbReference>
<dbReference type="InterPro" id="IPR036282">
    <property type="entry name" value="Glutathione-S-Trfase_C_sf"/>
</dbReference>
<dbReference type="Pfam" id="PF13410">
    <property type="entry name" value="GST_C_2"/>
    <property type="match status" value="1"/>
</dbReference>
<dbReference type="InterPro" id="IPR045073">
    <property type="entry name" value="Omega/Tau-like"/>
</dbReference>
<comment type="caution">
    <text evidence="6">The sequence shown here is derived from an EMBL/GenBank/DDBJ whole genome shotgun (WGS) entry which is preliminary data.</text>
</comment>
<evidence type="ECO:0000313" key="6">
    <source>
        <dbReference type="EMBL" id="KIQ26833.1"/>
    </source>
</evidence>
<dbReference type="GO" id="GO:0005737">
    <property type="term" value="C:cytoplasm"/>
    <property type="evidence" value="ECO:0007669"/>
    <property type="project" value="TreeGrafter"/>
</dbReference>
<accession>A0A0D0LCK5</accession>
<dbReference type="PROSITE" id="PS50404">
    <property type="entry name" value="GST_NTER"/>
    <property type="match status" value="1"/>
</dbReference>
<evidence type="ECO:0000256" key="1">
    <source>
        <dbReference type="ARBA" id="ARBA00012452"/>
    </source>
</evidence>
<dbReference type="SUPFAM" id="SSF52833">
    <property type="entry name" value="Thioredoxin-like"/>
    <property type="match status" value="1"/>
</dbReference>
<dbReference type="InterPro" id="IPR050983">
    <property type="entry name" value="GST_Omega/HSP26"/>
</dbReference>
<dbReference type="CDD" id="cd00570">
    <property type="entry name" value="GST_N_family"/>
    <property type="match status" value="1"/>
</dbReference>
<protein>
    <recommendedName>
        <fullName evidence="1">glutathione transferase</fullName>
        <ecNumber evidence="1">2.5.1.18</ecNumber>
    </recommendedName>
</protein>
<dbReference type="EMBL" id="JXQQ01000058">
    <property type="protein sequence ID" value="KIQ26833.1"/>
    <property type="molecule type" value="Genomic_DNA"/>
</dbReference>
<feature type="domain" description="GST N-terminal" evidence="4">
    <location>
        <begin position="3"/>
        <end position="86"/>
    </location>
</feature>
<organism evidence="6 7">
    <name type="scientific">Variovorax paradoxus</name>
    <dbReference type="NCBI Taxonomy" id="34073"/>
    <lineage>
        <taxon>Bacteria</taxon>
        <taxon>Pseudomonadati</taxon>
        <taxon>Pseudomonadota</taxon>
        <taxon>Betaproteobacteria</taxon>
        <taxon>Burkholderiales</taxon>
        <taxon>Comamonadaceae</taxon>
        <taxon>Variovorax</taxon>
    </lineage>
</organism>
<evidence type="ECO:0000256" key="2">
    <source>
        <dbReference type="ARBA" id="ARBA00022679"/>
    </source>
</evidence>
<name>A0A0D0LCK5_VARPD</name>
<sequence length="226" mass="25243">MSQPLTLVSHLLCPYVQRAAIALGEKGVPFERVVIDLANKPQWFLDISPLGKVPLLKVHRADGTEAVLFESNVICEYLEETQPGARLHPEEPLARAEHRAWMEFGSAILADLWGYETTQDAAIFEQKRLALVGKFERVEAALGAGPYFAGKSFSLVDAVFAPVFRYFEVFDTLIDSRIFAALPKVDAWRTALAARPSVRDAVVPEYPQHLMEFLKRHESHLLTAAA</sequence>
<reference evidence="6 7" key="1">
    <citation type="submission" date="2014-12" db="EMBL/GenBank/DDBJ databases">
        <title>16Stimator: statistical estimation of ribosomal gene copy numbers from draft genome assemblies.</title>
        <authorList>
            <person name="Perisin M.A."/>
            <person name="Vetter M."/>
            <person name="Gilbert J.A."/>
            <person name="Bergelson J."/>
        </authorList>
    </citation>
    <scope>NUCLEOTIDE SEQUENCE [LARGE SCALE GENOMIC DNA]</scope>
    <source>
        <strain evidence="6 7">MEDvA23</strain>
    </source>
</reference>
<feature type="domain" description="GST C-terminal" evidence="5">
    <location>
        <begin position="91"/>
        <end position="213"/>
    </location>
</feature>
<evidence type="ECO:0000259" key="4">
    <source>
        <dbReference type="PROSITE" id="PS50404"/>
    </source>
</evidence>
<dbReference type="RefSeq" id="WP_042581081.1">
    <property type="nucleotide sequence ID" value="NZ_JXQQ01000058.1"/>
</dbReference>
<dbReference type="Gene3D" id="1.20.1050.10">
    <property type="match status" value="1"/>
</dbReference>
<dbReference type="EC" id="2.5.1.18" evidence="1"/>
<dbReference type="AlphaFoldDB" id="A0A0D0LCK5"/>
<dbReference type="SUPFAM" id="SSF47616">
    <property type="entry name" value="GST C-terminal domain-like"/>
    <property type="match status" value="1"/>
</dbReference>
<dbReference type="SFLD" id="SFLDG01152">
    <property type="entry name" value="Main.3:_Omega-_and_Tau-like"/>
    <property type="match status" value="1"/>
</dbReference>
<dbReference type="SFLD" id="SFLDS00019">
    <property type="entry name" value="Glutathione_Transferase_(cytos"/>
    <property type="match status" value="1"/>
</dbReference>
<dbReference type="OrthoDB" id="3828095at2"/>
<dbReference type="PANTHER" id="PTHR43968">
    <property type="match status" value="1"/>
</dbReference>
<dbReference type="Pfam" id="PF13409">
    <property type="entry name" value="GST_N_2"/>
    <property type="match status" value="1"/>
</dbReference>
<keyword evidence="2 6" id="KW-0808">Transferase</keyword>
<dbReference type="CDD" id="cd00299">
    <property type="entry name" value="GST_C_family"/>
    <property type="match status" value="1"/>
</dbReference>
<dbReference type="Proteomes" id="UP000032067">
    <property type="component" value="Unassembled WGS sequence"/>
</dbReference>
<dbReference type="SFLD" id="SFLDG00358">
    <property type="entry name" value="Main_(cytGST)"/>
    <property type="match status" value="1"/>
</dbReference>
<dbReference type="PANTHER" id="PTHR43968:SF6">
    <property type="entry name" value="GLUTATHIONE S-TRANSFERASE OMEGA"/>
    <property type="match status" value="1"/>
</dbReference>
<dbReference type="GO" id="GO:0004364">
    <property type="term" value="F:glutathione transferase activity"/>
    <property type="evidence" value="ECO:0007669"/>
    <property type="project" value="UniProtKB-EC"/>
</dbReference>
<dbReference type="InterPro" id="IPR036249">
    <property type="entry name" value="Thioredoxin-like_sf"/>
</dbReference>
<evidence type="ECO:0000256" key="3">
    <source>
        <dbReference type="ARBA" id="ARBA00047960"/>
    </source>
</evidence>
<comment type="catalytic activity">
    <reaction evidence="3">
        <text>RX + glutathione = an S-substituted glutathione + a halide anion + H(+)</text>
        <dbReference type="Rhea" id="RHEA:16437"/>
        <dbReference type="ChEBI" id="CHEBI:15378"/>
        <dbReference type="ChEBI" id="CHEBI:16042"/>
        <dbReference type="ChEBI" id="CHEBI:17792"/>
        <dbReference type="ChEBI" id="CHEBI:57925"/>
        <dbReference type="ChEBI" id="CHEBI:90779"/>
        <dbReference type="EC" id="2.5.1.18"/>
    </reaction>
</comment>
<dbReference type="InterPro" id="IPR004045">
    <property type="entry name" value="Glutathione_S-Trfase_N"/>
</dbReference>
<proteinExistence type="predicted"/>
<evidence type="ECO:0000259" key="5">
    <source>
        <dbReference type="PROSITE" id="PS50405"/>
    </source>
</evidence>
<dbReference type="PROSITE" id="PS50405">
    <property type="entry name" value="GST_CTER"/>
    <property type="match status" value="1"/>
</dbReference>
<evidence type="ECO:0000313" key="7">
    <source>
        <dbReference type="Proteomes" id="UP000032067"/>
    </source>
</evidence>
<dbReference type="InterPro" id="IPR040079">
    <property type="entry name" value="Glutathione_S-Trfase"/>
</dbReference>
<gene>
    <name evidence="6" type="ORF">RT97_22660</name>
</gene>
<dbReference type="Gene3D" id="3.40.30.10">
    <property type="entry name" value="Glutaredoxin"/>
    <property type="match status" value="1"/>
</dbReference>